<sequence>MKSCRAARFYGSPIILMLKSSTPNLWIFHSLLPIANFKNASELQNYQQKQTVTEQIRGDRP</sequence>
<accession>A0A2P2LT42</accession>
<evidence type="ECO:0000313" key="1">
    <source>
        <dbReference type="EMBL" id="MBX21127.1"/>
    </source>
</evidence>
<dbReference type="EMBL" id="GGEC01040643">
    <property type="protein sequence ID" value="MBX21127.1"/>
    <property type="molecule type" value="Transcribed_RNA"/>
</dbReference>
<proteinExistence type="predicted"/>
<reference evidence="1" key="1">
    <citation type="submission" date="2018-02" db="EMBL/GenBank/DDBJ databases">
        <title>Rhizophora mucronata_Transcriptome.</title>
        <authorList>
            <person name="Meera S.P."/>
            <person name="Sreeshan A."/>
            <person name="Augustine A."/>
        </authorList>
    </citation>
    <scope>NUCLEOTIDE SEQUENCE</scope>
    <source>
        <tissue evidence="1">Leaf</tissue>
    </source>
</reference>
<name>A0A2P2LT42_RHIMU</name>
<dbReference type="AlphaFoldDB" id="A0A2P2LT42"/>
<protein>
    <submittedName>
        <fullName evidence="1">Uncharacterized protein</fullName>
    </submittedName>
</protein>
<organism evidence="1">
    <name type="scientific">Rhizophora mucronata</name>
    <name type="common">Asiatic mangrove</name>
    <dbReference type="NCBI Taxonomy" id="61149"/>
    <lineage>
        <taxon>Eukaryota</taxon>
        <taxon>Viridiplantae</taxon>
        <taxon>Streptophyta</taxon>
        <taxon>Embryophyta</taxon>
        <taxon>Tracheophyta</taxon>
        <taxon>Spermatophyta</taxon>
        <taxon>Magnoliopsida</taxon>
        <taxon>eudicotyledons</taxon>
        <taxon>Gunneridae</taxon>
        <taxon>Pentapetalae</taxon>
        <taxon>rosids</taxon>
        <taxon>fabids</taxon>
        <taxon>Malpighiales</taxon>
        <taxon>Rhizophoraceae</taxon>
        <taxon>Rhizophora</taxon>
    </lineage>
</organism>